<dbReference type="GO" id="GO:0005576">
    <property type="term" value="C:extracellular region"/>
    <property type="evidence" value="ECO:0007669"/>
    <property type="project" value="UniProtKB-ARBA"/>
</dbReference>
<reference evidence="3" key="1">
    <citation type="submission" date="2018-05" db="EMBL/GenBank/DDBJ databases">
        <title>Whole genome of Theropithecus gelada.</title>
        <authorList>
            <person name="Chiou K.L."/>
            <person name="Snyder-Mackler N."/>
        </authorList>
    </citation>
    <scope>NUCLEOTIDE SEQUENCE [LARGE SCALE GENOMIC DNA]</scope>
</reference>
<dbReference type="Proteomes" id="UP000694411">
    <property type="component" value="Chromosome 10"/>
</dbReference>
<dbReference type="AlphaFoldDB" id="A0A8D2JTQ1"/>
<reference evidence="3" key="3">
    <citation type="submission" date="2025-09" db="UniProtKB">
        <authorList>
            <consortium name="Ensembl"/>
        </authorList>
    </citation>
    <scope>IDENTIFICATION</scope>
</reference>
<dbReference type="Ensembl" id="ENSTGET00000000178.1">
    <property type="protein sequence ID" value="ENSTGEP00000000116.1"/>
    <property type="gene ID" value="ENSTGEG00000000153.1"/>
</dbReference>
<feature type="chain" id="PRO_5034598757" description="Ig-like domain-containing protein" evidence="1">
    <location>
        <begin position="20"/>
        <end position="108"/>
    </location>
</feature>
<keyword evidence="4" id="KW-1185">Reference proteome</keyword>
<feature type="signal peptide" evidence="1">
    <location>
        <begin position="1"/>
        <end position="19"/>
    </location>
</feature>
<evidence type="ECO:0000313" key="3">
    <source>
        <dbReference type="Ensembl" id="ENSTGEP00000000116.1"/>
    </source>
</evidence>
<name>A0A8D2JTQ1_THEGE</name>
<feature type="domain" description="Ig-like" evidence="2">
    <location>
        <begin position="9"/>
        <end position="108"/>
    </location>
</feature>
<dbReference type="Gene3D" id="2.60.40.10">
    <property type="entry name" value="Immunoglobulins"/>
    <property type="match status" value="1"/>
</dbReference>
<keyword evidence="1" id="KW-0732">Signal</keyword>
<protein>
    <recommendedName>
        <fullName evidence="2">Ig-like domain-containing protein</fullName>
    </recommendedName>
</protein>
<dbReference type="PANTHER" id="PTHR23267">
    <property type="entry name" value="IMMUNOGLOBULIN LIGHT CHAIN"/>
    <property type="match status" value="1"/>
</dbReference>
<reference evidence="3" key="2">
    <citation type="submission" date="2025-08" db="UniProtKB">
        <authorList>
            <consortium name="Ensembl"/>
        </authorList>
    </citation>
    <scope>IDENTIFICATION</scope>
</reference>
<proteinExistence type="predicted"/>
<organism evidence="3 4">
    <name type="scientific">Theropithecus gelada</name>
    <name type="common">Gelada baboon</name>
    <dbReference type="NCBI Taxonomy" id="9565"/>
    <lineage>
        <taxon>Eukaryota</taxon>
        <taxon>Metazoa</taxon>
        <taxon>Chordata</taxon>
        <taxon>Craniata</taxon>
        <taxon>Vertebrata</taxon>
        <taxon>Euteleostomi</taxon>
        <taxon>Mammalia</taxon>
        <taxon>Eutheria</taxon>
        <taxon>Euarchontoglires</taxon>
        <taxon>Primates</taxon>
        <taxon>Haplorrhini</taxon>
        <taxon>Catarrhini</taxon>
        <taxon>Cercopithecidae</taxon>
        <taxon>Cercopithecinae</taxon>
        <taxon>Theropithecus</taxon>
    </lineage>
</organism>
<evidence type="ECO:0000259" key="2">
    <source>
        <dbReference type="PROSITE" id="PS50835"/>
    </source>
</evidence>
<evidence type="ECO:0000256" key="1">
    <source>
        <dbReference type="SAM" id="SignalP"/>
    </source>
</evidence>
<dbReference type="InterPro" id="IPR007110">
    <property type="entry name" value="Ig-like_dom"/>
</dbReference>
<dbReference type="InterPro" id="IPR013783">
    <property type="entry name" value="Ig-like_fold"/>
</dbReference>
<sequence length="108" mass="11693">MDWTPPLLPLLILYSGSMASYELTQPPSMSVSLRQTGRITCSRDMLEDKYPSWCQQKLGWAPVLVIYEDGSQPSGIPDTATLTISGVETGDEADYYCAADHGGGSSSQ</sequence>
<accession>A0A8D2JTQ1</accession>
<dbReference type="InterPro" id="IPR050150">
    <property type="entry name" value="IgV_Light_Chain"/>
</dbReference>
<dbReference type="SUPFAM" id="SSF48726">
    <property type="entry name" value="Immunoglobulin"/>
    <property type="match status" value="1"/>
</dbReference>
<dbReference type="PROSITE" id="PS50835">
    <property type="entry name" value="IG_LIKE"/>
    <property type="match status" value="1"/>
</dbReference>
<evidence type="ECO:0000313" key="4">
    <source>
        <dbReference type="Proteomes" id="UP000694411"/>
    </source>
</evidence>
<dbReference type="InterPro" id="IPR036179">
    <property type="entry name" value="Ig-like_dom_sf"/>
</dbReference>